<reference evidence="1 2" key="1">
    <citation type="journal article" date="2012" name="Genome Biol.">
        <title>Genome and low-iron response of an oceanic diatom adapted to chronic iron limitation.</title>
        <authorList>
            <person name="Lommer M."/>
            <person name="Specht M."/>
            <person name="Roy A.S."/>
            <person name="Kraemer L."/>
            <person name="Andreson R."/>
            <person name="Gutowska M.A."/>
            <person name="Wolf J."/>
            <person name="Bergner S.V."/>
            <person name="Schilhabel M.B."/>
            <person name="Klostermeier U.C."/>
            <person name="Beiko R.G."/>
            <person name="Rosenstiel P."/>
            <person name="Hippler M."/>
            <person name="Laroche J."/>
        </authorList>
    </citation>
    <scope>NUCLEOTIDE SEQUENCE [LARGE SCALE GENOMIC DNA]</scope>
    <source>
        <strain evidence="1 2">CCMP1005</strain>
    </source>
</reference>
<comment type="caution">
    <text evidence="1">The sequence shown here is derived from an EMBL/GenBank/DDBJ whole genome shotgun (WGS) entry which is preliminary data.</text>
</comment>
<evidence type="ECO:0000313" key="1">
    <source>
        <dbReference type="EMBL" id="EJK46471.1"/>
    </source>
</evidence>
<dbReference type="EMBL" id="AGNL01047738">
    <property type="protein sequence ID" value="EJK46471.1"/>
    <property type="molecule type" value="Genomic_DNA"/>
</dbReference>
<protein>
    <submittedName>
        <fullName evidence="1">Uncharacterized protein</fullName>
    </submittedName>
</protein>
<accession>K0RBK4</accession>
<keyword evidence="2" id="KW-1185">Reference proteome</keyword>
<organism evidence="1 2">
    <name type="scientific">Thalassiosira oceanica</name>
    <name type="common">Marine diatom</name>
    <dbReference type="NCBI Taxonomy" id="159749"/>
    <lineage>
        <taxon>Eukaryota</taxon>
        <taxon>Sar</taxon>
        <taxon>Stramenopiles</taxon>
        <taxon>Ochrophyta</taxon>
        <taxon>Bacillariophyta</taxon>
        <taxon>Coscinodiscophyceae</taxon>
        <taxon>Thalassiosirophycidae</taxon>
        <taxon>Thalassiosirales</taxon>
        <taxon>Thalassiosiraceae</taxon>
        <taxon>Thalassiosira</taxon>
    </lineage>
</organism>
<dbReference type="Proteomes" id="UP000266841">
    <property type="component" value="Unassembled WGS sequence"/>
</dbReference>
<dbReference type="AlphaFoldDB" id="K0RBK4"/>
<proteinExistence type="predicted"/>
<sequence>MSTTLNAIFRAPSRRPIHYVSPHPTASCHRSHILKRFTSMTASTSNILRRRSPVATAMAFFAISQRRQTLFARDPRGPILYIGPHPKASRCPPIVECGSIVDWRYPFEHLAHWSSPTYASGNVGLALSGPLALCCFSYQGISSPVQYRRLFASTLRAGPVFISSPELFDGQRPGALYCFVVRTFPFSAPPDQTCQYTKEQTATWAPHFGSTAQVVNCPIKDFEGSFFMALRPRLPQ</sequence>
<evidence type="ECO:0000313" key="2">
    <source>
        <dbReference type="Proteomes" id="UP000266841"/>
    </source>
</evidence>
<name>K0RBK4_THAOC</name>
<gene>
    <name evidence="1" type="ORF">THAOC_34858</name>
</gene>